<evidence type="ECO:0000313" key="2">
    <source>
        <dbReference type="Proteomes" id="UP000829398"/>
    </source>
</evidence>
<name>A0ACB8JED6_CITSI</name>
<protein>
    <submittedName>
        <fullName evidence="1">Tubby-like protein 8</fullName>
    </submittedName>
</protein>
<accession>A0ACB8JED6</accession>
<dbReference type="EMBL" id="CM039176">
    <property type="protein sequence ID" value="KAH9715940.1"/>
    <property type="molecule type" value="Genomic_DNA"/>
</dbReference>
<proteinExistence type="predicted"/>
<keyword evidence="2" id="KW-1185">Reference proteome</keyword>
<reference evidence="2" key="1">
    <citation type="journal article" date="2023" name="Hortic. Res.">
        <title>A chromosome-level phased genome enabling allele-level studies in sweet orange: a case study on citrus Huanglongbing tolerance.</title>
        <authorList>
            <person name="Wu B."/>
            <person name="Yu Q."/>
            <person name="Deng Z."/>
            <person name="Duan Y."/>
            <person name="Luo F."/>
            <person name="Gmitter F. Jr."/>
        </authorList>
    </citation>
    <scope>NUCLEOTIDE SEQUENCE [LARGE SCALE GENOMIC DNA]</scope>
    <source>
        <strain evidence="2">cv. Valencia</strain>
    </source>
</reference>
<dbReference type="Proteomes" id="UP000829398">
    <property type="component" value="Chromosome 7"/>
</dbReference>
<evidence type="ECO:0000313" key="1">
    <source>
        <dbReference type="EMBL" id="KAH9715940.1"/>
    </source>
</evidence>
<comment type="caution">
    <text evidence="1">The sequence shown here is derived from an EMBL/GenBank/DDBJ whole genome shotgun (WGS) entry which is preliminary data.</text>
</comment>
<sequence length="464" mass="52129">MALWNGWEIKRLMRWIEEKGRYRSIKCQICGREECITGGRAGELLMVLSRVEQCCCEGGAGGGEEESAVFSDNKENAEPNKKQNVNNNNNNHKHIDNSIFNKDGGDRENAAPKNGLALKSLSTNRWSGAEVPIRQVSHFKSLSTERILKPSSLEFCMQMNEPDKAFGSRVWDPTESENSSSLNIWDYSDSEAAPASSWSTLPNRALLSRPLPLDIGRCTCVIVKEASPHGGFLYSLYTYEGQGRQNRKLAVAQHKRCNGKSEFTIAQNTRGIKSNSDDSFIGMVTSNLMGSKYLIRDQSSRLSSIKKQSNPLLAVVTFIPTIATWTGSYRSMRAYIPKHQSMLLKNNTTQISSTDSKPHINGLPKDWQGKVDKVHKLSSRIPHYNNISRQYELDFRDRGRAGLRIQSSVKNFQLMLEENGKQTILQLGRVGKSKYVMDFRYPLTGYQAFSICLASIDSKLCCTI</sequence>
<gene>
    <name evidence="1" type="ORF">KPL71_021264</name>
</gene>
<organism evidence="1 2">
    <name type="scientific">Citrus sinensis</name>
    <name type="common">Sweet orange</name>
    <name type="synonym">Citrus aurantium var. sinensis</name>
    <dbReference type="NCBI Taxonomy" id="2711"/>
    <lineage>
        <taxon>Eukaryota</taxon>
        <taxon>Viridiplantae</taxon>
        <taxon>Streptophyta</taxon>
        <taxon>Embryophyta</taxon>
        <taxon>Tracheophyta</taxon>
        <taxon>Spermatophyta</taxon>
        <taxon>Magnoliopsida</taxon>
        <taxon>eudicotyledons</taxon>
        <taxon>Gunneridae</taxon>
        <taxon>Pentapetalae</taxon>
        <taxon>rosids</taxon>
        <taxon>malvids</taxon>
        <taxon>Sapindales</taxon>
        <taxon>Rutaceae</taxon>
        <taxon>Aurantioideae</taxon>
        <taxon>Citrus</taxon>
    </lineage>
</organism>